<evidence type="ECO:0000256" key="1">
    <source>
        <dbReference type="SAM" id="Phobius"/>
    </source>
</evidence>
<gene>
    <name evidence="2" type="ORF">GCM10010260_58860</name>
</gene>
<evidence type="ECO:0000313" key="2">
    <source>
        <dbReference type="EMBL" id="GGV12413.1"/>
    </source>
</evidence>
<organism evidence="2 3">
    <name type="scientific">Streptomyces filipinensis</name>
    <dbReference type="NCBI Taxonomy" id="66887"/>
    <lineage>
        <taxon>Bacteria</taxon>
        <taxon>Bacillati</taxon>
        <taxon>Actinomycetota</taxon>
        <taxon>Actinomycetes</taxon>
        <taxon>Kitasatosporales</taxon>
        <taxon>Streptomycetaceae</taxon>
        <taxon>Streptomyces</taxon>
    </lineage>
</organism>
<keyword evidence="3" id="KW-1185">Reference proteome</keyword>
<name>A0A918IFT2_9ACTN</name>
<dbReference type="RefSeq" id="WP_191876667.1">
    <property type="nucleotide sequence ID" value="NZ_BMTD01000015.1"/>
</dbReference>
<dbReference type="EMBL" id="BMTD01000015">
    <property type="protein sequence ID" value="GGV12413.1"/>
    <property type="molecule type" value="Genomic_DNA"/>
</dbReference>
<keyword evidence="1" id="KW-0472">Membrane</keyword>
<reference evidence="2" key="2">
    <citation type="submission" date="2020-09" db="EMBL/GenBank/DDBJ databases">
        <authorList>
            <person name="Sun Q."/>
            <person name="Ohkuma M."/>
        </authorList>
    </citation>
    <scope>NUCLEOTIDE SEQUENCE</scope>
    <source>
        <strain evidence="2">JCM 4369</strain>
    </source>
</reference>
<keyword evidence="1" id="KW-1133">Transmembrane helix</keyword>
<feature type="transmembrane region" description="Helical" evidence="1">
    <location>
        <begin position="30"/>
        <end position="50"/>
    </location>
</feature>
<comment type="caution">
    <text evidence="2">The sequence shown here is derived from an EMBL/GenBank/DDBJ whole genome shotgun (WGS) entry which is preliminary data.</text>
</comment>
<protein>
    <submittedName>
        <fullName evidence="2">Uncharacterized protein</fullName>
    </submittedName>
</protein>
<keyword evidence="1" id="KW-0812">Transmembrane</keyword>
<dbReference type="AlphaFoldDB" id="A0A918IFT2"/>
<evidence type="ECO:0000313" key="3">
    <source>
        <dbReference type="Proteomes" id="UP000618795"/>
    </source>
</evidence>
<sequence length="89" mass="9261">MYAGVPLASALGAGGASTLASRRRTGFDTLATVVAATTLLMAGVSVCKLLPRRRTDGVLAARPAQVASDRLAVRLPRERNATDAWVEVP</sequence>
<proteinExistence type="predicted"/>
<dbReference type="Proteomes" id="UP000618795">
    <property type="component" value="Unassembled WGS sequence"/>
</dbReference>
<accession>A0A918IFT2</accession>
<reference evidence="2" key="1">
    <citation type="journal article" date="2014" name="Int. J. Syst. Evol. Microbiol.">
        <title>Complete genome sequence of Corynebacterium casei LMG S-19264T (=DSM 44701T), isolated from a smear-ripened cheese.</title>
        <authorList>
            <consortium name="US DOE Joint Genome Institute (JGI-PGF)"/>
            <person name="Walter F."/>
            <person name="Albersmeier A."/>
            <person name="Kalinowski J."/>
            <person name="Ruckert C."/>
        </authorList>
    </citation>
    <scope>NUCLEOTIDE SEQUENCE</scope>
    <source>
        <strain evidence="2">JCM 4369</strain>
    </source>
</reference>